<keyword evidence="5" id="KW-0378">Hydrolase</keyword>
<dbReference type="AlphaFoldDB" id="A0A9P4J3H1"/>
<dbReference type="Pfam" id="PF00271">
    <property type="entry name" value="Helicase_C"/>
    <property type="match status" value="1"/>
</dbReference>
<reference evidence="14" key="1">
    <citation type="journal article" date="2020" name="Stud. Mycol.">
        <title>101 Dothideomycetes genomes: a test case for predicting lifestyles and emergence of pathogens.</title>
        <authorList>
            <person name="Haridas S."/>
            <person name="Albert R."/>
            <person name="Binder M."/>
            <person name="Bloem J."/>
            <person name="Labutti K."/>
            <person name="Salamov A."/>
            <person name="Andreopoulos B."/>
            <person name="Baker S."/>
            <person name="Barry K."/>
            <person name="Bills G."/>
            <person name="Bluhm B."/>
            <person name="Cannon C."/>
            <person name="Castanera R."/>
            <person name="Culley D."/>
            <person name="Daum C."/>
            <person name="Ezra D."/>
            <person name="Gonzalez J."/>
            <person name="Henrissat B."/>
            <person name="Kuo A."/>
            <person name="Liang C."/>
            <person name="Lipzen A."/>
            <person name="Lutzoni F."/>
            <person name="Magnuson J."/>
            <person name="Mondo S."/>
            <person name="Nolan M."/>
            <person name="Ohm R."/>
            <person name="Pangilinan J."/>
            <person name="Park H.-J."/>
            <person name="Ramirez L."/>
            <person name="Alfaro M."/>
            <person name="Sun H."/>
            <person name="Tritt A."/>
            <person name="Yoshinaga Y."/>
            <person name="Zwiers L.-H."/>
            <person name="Turgeon B."/>
            <person name="Goodwin S."/>
            <person name="Spatafora J."/>
            <person name="Crous P."/>
            <person name="Grigoriev I."/>
        </authorList>
    </citation>
    <scope>NUCLEOTIDE SEQUENCE</scope>
    <source>
        <strain evidence="14">CBS 260.36</strain>
    </source>
</reference>
<evidence type="ECO:0000259" key="12">
    <source>
        <dbReference type="PROSITE" id="PS51192"/>
    </source>
</evidence>
<dbReference type="Gene3D" id="3.40.50.300">
    <property type="entry name" value="P-loop containing nucleotide triphosphate hydrolases"/>
    <property type="match status" value="1"/>
</dbReference>
<dbReference type="GO" id="GO:0003678">
    <property type="term" value="F:DNA helicase activity"/>
    <property type="evidence" value="ECO:0007669"/>
    <property type="project" value="UniProtKB-EC"/>
</dbReference>
<dbReference type="PROSITE" id="PS51194">
    <property type="entry name" value="HELICASE_CTER"/>
    <property type="match status" value="1"/>
</dbReference>
<evidence type="ECO:0000313" key="14">
    <source>
        <dbReference type="EMBL" id="KAF2151699.1"/>
    </source>
</evidence>
<comment type="caution">
    <text evidence="14">The sequence shown here is derived from an EMBL/GenBank/DDBJ whole genome shotgun (WGS) entry which is preliminary data.</text>
</comment>
<keyword evidence="10" id="KW-0539">Nucleus</keyword>
<evidence type="ECO:0000256" key="2">
    <source>
        <dbReference type="ARBA" id="ARBA00007025"/>
    </source>
</evidence>
<dbReference type="EMBL" id="ML996087">
    <property type="protein sequence ID" value="KAF2151699.1"/>
    <property type="molecule type" value="Genomic_DNA"/>
</dbReference>
<keyword evidence="9" id="KW-0238">DNA-binding</keyword>
<dbReference type="OrthoDB" id="5857104at2759"/>
<evidence type="ECO:0000256" key="9">
    <source>
        <dbReference type="ARBA" id="ARBA00023125"/>
    </source>
</evidence>
<dbReference type="GO" id="GO:0005694">
    <property type="term" value="C:chromosome"/>
    <property type="evidence" value="ECO:0007669"/>
    <property type="project" value="UniProtKB-ARBA"/>
</dbReference>
<dbReference type="Gene3D" id="3.40.50.10810">
    <property type="entry name" value="Tandem AAA-ATPase domain"/>
    <property type="match status" value="1"/>
</dbReference>
<dbReference type="InterPro" id="IPR027417">
    <property type="entry name" value="P-loop_NTPase"/>
</dbReference>
<dbReference type="Proteomes" id="UP000799439">
    <property type="component" value="Unassembled WGS sequence"/>
</dbReference>
<feature type="region of interest" description="Disordered" evidence="11">
    <location>
        <begin position="1"/>
        <end position="184"/>
    </location>
</feature>
<organism evidence="14 15">
    <name type="scientific">Myriangium duriaei CBS 260.36</name>
    <dbReference type="NCBI Taxonomy" id="1168546"/>
    <lineage>
        <taxon>Eukaryota</taxon>
        <taxon>Fungi</taxon>
        <taxon>Dikarya</taxon>
        <taxon>Ascomycota</taxon>
        <taxon>Pezizomycotina</taxon>
        <taxon>Dothideomycetes</taxon>
        <taxon>Dothideomycetidae</taxon>
        <taxon>Myriangiales</taxon>
        <taxon>Myriangiaceae</taxon>
        <taxon>Myriangium</taxon>
    </lineage>
</organism>
<evidence type="ECO:0000256" key="5">
    <source>
        <dbReference type="ARBA" id="ARBA00022801"/>
    </source>
</evidence>
<evidence type="ECO:0000256" key="8">
    <source>
        <dbReference type="ARBA" id="ARBA00022853"/>
    </source>
</evidence>
<feature type="region of interest" description="Disordered" evidence="11">
    <location>
        <begin position="296"/>
        <end position="400"/>
    </location>
</feature>
<evidence type="ECO:0000256" key="7">
    <source>
        <dbReference type="ARBA" id="ARBA00022840"/>
    </source>
</evidence>
<dbReference type="InterPro" id="IPR049730">
    <property type="entry name" value="SNF2/RAD54-like_C"/>
</dbReference>
<comment type="similarity">
    <text evidence="2">Belongs to the SNF2/RAD54 helicase family.</text>
</comment>
<feature type="compositionally biased region" description="Acidic residues" evidence="11">
    <location>
        <begin position="1128"/>
        <end position="1145"/>
    </location>
</feature>
<dbReference type="InterPro" id="IPR014001">
    <property type="entry name" value="Helicase_ATP-bd"/>
</dbReference>
<keyword evidence="7" id="KW-0067">ATP-binding</keyword>
<evidence type="ECO:0000313" key="15">
    <source>
        <dbReference type="Proteomes" id="UP000799439"/>
    </source>
</evidence>
<feature type="region of interest" description="Disordered" evidence="11">
    <location>
        <begin position="196"/>
        <end position="222"/>
    </location>
</feature>
<keyword evidence="15" id="KW-1185">Reference proteome</keyword>
<feature type="compositionally biased region" description="Acidic residues" evidence="11">
    <location>
        <begin position="371"/>
        <end position="390"/>
    </location>
</feature>
<dbReference type="Pfam" id="PF00176">
    <property type="entry name" value="SNF2-rel_dom"/>
    <property type="match status" value="1"/>
</dbReference>
<evidence type="ECO:0000256" key="4">
    <source>
        <dbReference type="ARBA" id="ARBA00022741"/>
    </source>
</evidence>
<dbReference type="SMART" id="SM00490">
    <property type="entry name" value="HELICc"/>
    <property type="match status" value="1"/>
</dbReference>
<dbReference type="GO" id="GO:0003677">
    <property type="term" value="F:DNA binding"/>
    <property type="evidence" value="ECO:0007669"/>
    <property type="project" value="UniProtKB-KW"/>
</dbReference>
<name>A0A9P4J3H1_9PEZI</name>
<dbReference type="PROSITE" id="PS51192">
    <property type="entry name" value="HELICASE_ATP_BIND_1"/>
    <property type="match status" value="1"/>
</dbReference>
<feature type="compositionally biased region" description="Polar residues" evidence="11">
    <location>
        <begin position="53"/>
        <end position="79"/>
    </location>
</feature>
<keyword evidence="4" id="KW-0547">Nucleotide-binding</keyword>
<dbReference type="PANTHER" id="PTHR10799">
    <property type="entry name" value="SNF2/RAD54 HELICASE FAMILY"/>
    <property type="match status" value="1"/>
</dbReference>
<dbReference type="GO" id="GO:0016787">
    <property type="term" value="F:hydrolase activity"/>
    <property type="evidence" value="ECO:0007669"/>
    <property type="project" value="UniProtKB-KW"/>
</dbReference>
<dbReference type="FunFam" id="3.40.50.10810:FF:000014">
    <property type="entry name" value="SWI/SNF-related matrix-associated actin-dependent regulator of chromatin subfamily A containing DEAD/H box 1"/>
    <property type="match status" value="1"/>
</dbReference>
<keyword evidence="8" id="KW-0156">Chromatin regulator</keyword>
<dbReference type="EC" id="3.6.4.12" evidence="3"/>
<dbReference type="SMART" id="SM00487">
    <property type="entry name" value="DEXDc"/>
    <property type="match status" value="1"/>
</dbReference>
<evidence type="ECO:0000256" key="10">
    <source>
        <dbReference type="ARBA" id="ARBA00023242"/>
    </source>
</evidence>
<proteinExistence type="inferred from homology"/>
<dbReference type="InterPro" id="IPR038718">
    <property type="entry name" value="SNF2-like_sf"/>
</dbReference>
<gene>
    <name evidence="14" type="ORF">K461DRAFT_279189</name>
</gene>
<evidence type="ECO:0000256" key="6">
    <source>
        <dbReference type="ARBA" id="ARBA00022806"/>
    </source>
</evidence>
<comment type="subcellular location">
    <subcellularLocation>
        <location evidence="1">Nucleus</location>
    </subcellularLocation>
</comment>
<protein>
    <recommendedName>
        <fullName evidence="3">DNA helicase</fullName>
        <ecNumber evidence="3">3.6.4.12</ecNumber>
    </recommendedName>
</protein>
<feature type="domain" description="Helicase C-terminal" evidence="13">
    <location>
        <begin position="943"/>
        <end position="1102"/>
    </location>
</feature>
<feature type="domain" description="Helicase ATP-binding" evidence="12">
    <location>
        <begin position="573"/>
        <end position="742"/>
    </location>
</feature>
<accession>A0A9P4J3H1</accession>
<dbReference type="SUPFAM" id="SSF52540">
    <property type="entry name" value="P-loop containing nucleoside triphosphate hydrolases"/>
    <property type="match status" value="2"/>
</dbReference>
<evidence type="ECO:0000259" key="13">
    <source>
        <dbReference type="PROSITE" id="PS51194"/>
    </source>
</evidence>
<evidence type="ECO:0000256" key="3">
    <source>
        <dbReference type="ARBA" id="ARBA00012551"/>
    </source>
</evidence>
<feature type="region of interest" description="Disordered" evidence="11">
    <location>
        <begin position="1116"/>
        <end position="1211"/>
    </location>
</feature>
<dbReference type="GO" id="GO:0005524">
    <property type="term" value="F:ATP binding"/>
    <property type="evidence" value="ECO:0007669"/>
    <property type="project" value="UniProtKB-KW"/>
</dbReference>
<evidence type="ECO:0000256" key="1">
    <source>
        <dbReference type="ARBA" id="ARBA00004123"/>
    </source>
</evidence>
<dbReference type="InterPro" id="IPR001650">
    <property type="entry name" value="Helicase_C-like"/>
</dbReference>
<evidence type="ECO:0000256" key="11">
    <source>
        <dbReference type="SAM" id="MobiDB-lite"/>
    </source>
</evidence>
<dbReference type="GO" id="GO:0140658">
    <property type="term" value="F:ATP-dependent chromatin remodeler activity"/>
    <property type="evidence" value="ECO:0007669"/>
    <property type="project" value="UniProtKB-ARBA"/>
</dbReference>
<dbReference type="CDD" id="cd18793">
    <property type="entry name" value="SF2_C_SNF"/>
    <property type="match status" value="1"/>
</dbReference>
<dbReference type="GO" id="GO:0005634">
    <property type="term" value="C:nucleus"/>
    <property type="evidence" value="ECO:0007669"/>
    <property type="project" value="UniProtKB-SubCell"/>
</dbReference>
<keyword evidence="6" id="KW-0347">Helicase</keyword>
<sequence>MDSDPISEGTPQKRRKTDHTQFRSSQQYDDDDADNLFDTVPTQPLHQYRRPMNSKSSLLTQTLQNIESSPFETQPTQPLNDGPRSSPDIEVLASSPVRPSPIRPKPVASLMAPPGTAFRHPVFASSKRPSESQASVDRSTFEDPPPTANSDQDDDDDLDANIKPTNFVWDNKSGVTGSQDKREDFSRFVYNPKADDMAGAYGGQSRRPKPQAQTGPSRAMPVAPATTEVKSLADITDFQEFQKVQRMLTVLPGRAVSRLLDALRLKRGHFDDAVEYVISSDDVIDLVSSDIENNASKAGARPMSRPITKPVNRAKQDIKASQTIQEKYRATHKSPVKKSAEVQIQPAAEQESDTQPTRRRRLVQRKREPTPEPDEDEGIVISSDDSESEAEPVPQETDSNRRLLDFFNTCSDLDLADLANTDADTAQLIISKRPFSSFDEVREISSDQPTKSGRKARKAIGDKVLDVCTDMWEGYEAVDTLVEQCKGLGQPIWDSMKRWGLDLDAATKHGELEMTKIEDPHDSGVGTPASGVSLDDDITTPLRKKSVYLKQPEMMSKELLMKDYQVFGLNWLNLLWTKGLSCILADDMGLGKTCQVISFLAHLKETRVEGTHLVIVPGSTLENWMREFNNFCPDIEVFPYYGSQAEREDARARVEDDIDQIDVIVTTYEIAAGPKGDNKFLRKIVKPRVVVYDEGHMLKNANSNRHRELMRIPAKFRLLLTGTPLQNNLQELASLLGFILPSLFEESREPLSRIFNYKAKTTDNSSHAALLSAQRIARARSMMAPFILRRKKAQVLSILPAKHRRVQYCNMVSSQQKLWNKLVDQARADREAAEVKMSARGRKAAGVKPVHMSALRFCALHPLLLRNLYTDAKLKELQDILIKDPRSELRGNKPERVWDYLTNGIKGGDYGLHKFCAEREDYIPVSFQLQKQEWMRMSGKIPMLKSLLESWIPQGSRALIFSQFTTMLDILEAVLGTLDISFVRLDGSTRMQDRQERIDAFTQDDSIKVFMLSTKAGGAGINLAAADKVVILEGGFNPQDEIQAENRAHRVGQTREVEVVRLVTRGSVEELILALGESKLALDERVGAGIGSGAVQDDKAEKEGETKLEEMFFQKLAEGKMEPPISTEPDESLTDSEDVKEETDGQADVSAEVPVGVKSEDEGDGDHGAPNRRASRRKRTVPLVVEITSSPPTESEGRQANRRQKKAARAGADIAAMFRNGLRGRGVDVGE</sequence>
<dbReference type="InterPro" id="IPR000330">
    <property type="entry name" value="SNF2_N"/>
</dbReference>